<dbReference type="RefSeq" id="WP_157750383.1">
    <property type="nucleotide sequence ID" value="NZ_AP017313.1"/>
</dbReference>
<proteinExistence type="predicted"/>
<sequence length="48" mass="5469">MKPIKYFALLLVVAASLNSCVVHREGWVRGHYNYGPRGGRVWVPGHYN</sequence>
<protein>
    <submittedName>
        <fullName evidence="1">Uncharacterized protein</fullName>
    </submittedName>
</protein>
<evidence type="ECO:0000313" key="1">
    <source>
        <dbReference type="EMBL" id="BAU52250.1"/>
    </source>
</evidence>
<keyword evidence="2" id="KW-1185">Reference proteome</keyword>
<accession>A0A110B046</accession>
<name>A0A110B046_9SPHI</name>
<dbReference type="AlphaFoldDB" id="A0A110B046"/>
<organism evidence="1 2">
    <name type="scientific">Mucilaginibacter gotjawali</name>
    <dbReference type="NCBI Taxonomy" id="1550579"/>
    <lineage>
        <taxon>Bacteria</taxon>
        <taxon>Pseudomonadati</taxon>
        <taxon>Bacteroidota</taxon>
        <taxon>Sphingobacteriia</taxon>
        <taxon>Sphingobacteriales</taxon>
        <taxon>Sphingobacteriaceae</taxon>
        <taxon>Mucilaginibacter</taxon>
    </lineage>
</organism>
<gene>
    <name evidence="1" type="ORF">MgSA37_00405</name>
</gene>
<dbReference type="KEGG" id="mgot:MgSA37_00405"/>
<dbReference type="Proteomes" id="UP000218263">
    <property type="component" value="Chromosome"/>
</dbReference>
<evidence type="ECO:0000313" key="2">
    <source>
        <dbReference type="Proteomes" id="UP000218263"/>
    </source>
</evidence>
<dbReference type="EMBL" id="AP017313">
    <property type="protein sequence ID" value="BAU52250.1"/>
    <property type="molecule type" value="Genomic_DNA"/>
</dbReference>
<reference evidence="1 2" key="1">
    <citation type="submission" date="2015-12" db="EMBL/GenBank/DDBJ databases">
        <title>Genome sequence of Mucilaginibacter gotjawali.</title>
        <authorList>
            <person name="Lee J.S."/>
            <person name="Lee K.C."/>
            <person name="Kim K.K."/>
            <person name="Lee B.W."/>
        </authorList>
    </citation>
    <scope>NUCLEOTIDE SEQUENCE [LARGE SCALE GENOMIC DNA]</scope>
    <source>
        <strain evidence="1 2">SA3-7</strain>
    </source>
</reference>